<dbReference type="Gene3D" id="3.60.20.10">
    <property type="entry name" value="Glutamine Phosphoribosylpyrophosphate, subunit 1, domain 1"/>
    <property type="match status" value="1"/>
</dbReference>
<accession>A0AAX4NEU3</accession>
<dbReference type="KEGG" id="omr:OXIME_000257"/>
<dbReference type="PANTHER" id="PTHR39328:SF1">
    <property type="entry name" value="BLL2871 PROTEIN"/>
    <property type="match status" value="1"/>
</dbReference>
<sequence>MTFSVVCYDRNQEAWGVGVASKYLAVGSTVPWAKASIGAVATQAYANVSYGPRGLDLLSSYSAQEVLDRLTSVDKLKERRQVAIVDKKGNVAAFTGRQCNFYAGHITGDGFSVQGNILAGPEVIETMASVMDGGGKIEDRIMEALIKADEKGGDRRGRQSAAIFIVSEKETYEEGSDRMIDLRIDNSHNPLGELRWALKNWKATFFNNPMVSFTETGKIRERLEAMHFKTLGEWASMNNFSSKISGNMVDKEVLDVLMEVDKPSNR</sequence>
<organism evidence="1 2">
    <name type="scientific">Oxyplasma meridianum</name>
    <dbReference type="NCBI Taxonomy" id="3073602"/>
    <lineage>
        <taxon>Archaea</taxon>
        <taxon>Methanobacteriati</taxon>
        <taxon>Thermoplasmatota</taxon>
        <taxon>Thermoplasmata</taxon>
        <taxon>Thermoplasmatales</taxon>
        <taxon>Thermoplasmataceae</taxon>
        <taxon>Oxyplasma</taxon>
    </lineage>
</organism>
<dbReference type="Pfam" id="PF06267">
    <property type="entry name" value="DUF1028"/>
    <property type="match status" value="1"/>
</dbReference>
<proteinExistence type="predicted"/>
<evidence type="ECO:0000313" key="2">
    <source>
        <dbReference type="Proteomes" id="UP001451606"/>
    </source>
</evidence>
<dbReference type="EMBL" id="CP133772">
    <property type="protein sequence ID" value="WYX99717.1"/>
    <property type="molecule type" value="Genomic_DNA"/>
</dbReference>
<dbReference type="AlphaFoldDB" id="A0AAX4NEU3"/>
<name>A0AAX4NEU3_9ARCH</name>
<evidence type="ECO:0000313" key="1">
    <source>
        <dbReference type="EMBL" id="WYX99717.1"/>
    </source>
</evidence>
<gene>
    <name evidence="1" type="ORF">OXIME_000257</name>
</gene>
<dbReference type="SUPFAM" id="SSF56235">
    <property type="entry name" value="N-terminal nucleophile aminohydrolases (Ntn hydrolases)"/>
    <property type="match status" value="1"/>
</dbReference>
<keyword evidence="2" id="KW-1185">Reference proteome</keyword>
<reference evidence="1 2" key="1">
    <citation type="submission" date="2023-09" db="EMBL/GenBank/DDBJ databases">
        <authorList>
            <person name="Golyshina O.V."/>
            <person name="Lunev E.A."/>
            <person name="Bargiela R."/>
            <person name="Gaines M.C."/>
            <person name="Daum B."/>
            <person name="Bale N.J."/>
            <person name="Koenen M."/>
            <person name="Sinninghe Damst J.S."/>
            <person name="Yakimov M."/>
            <person name="Golyshin P.N."/>
        </authorList>
    </citation>
    <scope>NUCLEOTIDE SEQUENCE [LARGE SCALE GENOMIC DNA]</scope>
    <source>
        <strain evidence="1 2">M1</strain>
    </source>
</reference>
<dbReference type="PANTHER" id="PTHR39328">
    <property type="entry name" value="BLL2871 PROTEIN"/>
    <property type="match status" value="1"/>
</dbReference>
<protein>
    <submittedName>
        <fullName evidence="1">DUF1028 domain-containing protein</fullName>
    </submittedName>
</protein>
<dbReference type="InterPro" id="IPR029055">
    <property type="entry name" value="Ntn_hydrolases_N"/>
</dbReference>
<dbReference type="Proteomes" id="UP001451606">
    <property type="component" value="Chromosome"/>
</dbReference>
<dbReference type="GeneID" id="95966981"/>
<dbReference type="RefSeq" id="WP_393971681.1">
    <property type="nucleotide sequence ID" value="NZ_CP133772.1"/>
</dbReference>
<dbReference type="InterPro" id="IPR010430">
    <property type="entry name" value="DUF1028"/>
</dbReference>